<evidence type="ECO:0000256" key="7">
    <source>
        <dbReference type="ARBA" id="ARBA00022984"/>
    </source>
</evidence>
<organism evidence="13 14">
    <name type="scientific">Megasphaera elsdenii</name>
    <dbReference type="NCBI Taxonomy" id="907"/>
    <lineage>
        <taxon>Bacteria</taxon>
        <taxon>Bacillati</taxon>
        <taxon>Bacillota</taxon>
        <taxon>Negativicutes</taxon>
        <taxon>Veillonellales</taxon>
        <taxon>Veillonellaceae</taxon>
        <taxon>Megasphaera</taxon>
    </lineage>
</organism>
<dbReference type="EMBL" id="CP027569">
    <property type="protein sequence ID" value="AVO27081.1"/>
    <property type="molecule type" value="Genomic_DNA"/>
</dbReference>
<dbReference type="GO" id="GO:0071555">
    <property type="term" value="P:cell wall organization"/>
    <property type="evidence" value="ECO:0007669"/>
    <property type="project" value="UniProtKB-UniRule"/>
</dbReference>
<sequence>MMALTCVLALTAGAAWADTPELKTGPAPFSVKVEIKPTAAPQEEMKPAQPAVTAEKDAKSQTPAKEGQQAKAAESEKKIGINLASRILTLYEGDTKVKMYHVGVGKTSTPTPTGYYAVQYKEVNPTWVDPDDTSVQIGPGPSNPIGYRWIGFSGNYGIHGTNHPESIGGYVSNGCVRMNEADVEDLYQYVSVGTPVTVYYDRLVIDVDPDHTVSYYVYPDGYGWQSLSVAQVKKALAGYGVEDFAEFQDISDKINASDGNVTYVAKAYDLVVNGNKLAKRALGKNGQIYLPSVAVATALKLDLQWNSQQGILTSPYGIAPGYVKSDVVYMNAVDAYSLFHLRGELTPDYVYNMYSVKGNNTPTVVISPGSGND</sequence>
<dbReference type="GO" id="GO:0018104">
    <property type="term" value="P:peptidoglycan-protein cross-linking"/>
    <property type="evidence" value="ECO:0007669"/>
    <property type="project" value="TreeGrafter"/>
</dbReference>
<evidence type="ECO:0000256" key="10">
    <source>
        <dbReference type="SAM" id="MobiDB-lite"/>
    </source>
</evidence>
<evidence type="ECO:0000256" key="9">
    <source>
        <dbReference type="PROSITE-ProRule" id="PRU01373"/>
    </source>
</evidence>
<dbReference type="Pfam" id="PF03734">
    <property type="entry name" value="YkuD"/>
    <property type="match status" value="1"/>
</dbReference>
<dbReference type="PANTHER" id="PTHR30582">
    <property type="entry name" value="L,D-TRANSPEPTIDASE"/>
    <property type="match status" value="1"/>
</dbReference>
<dbReference type="GO" id="GO:0016757">
    <property type="term" value="F:glycosyltransferase activity"/>
    <property type="evidence" value="ECO:0007669"/>
    <property type="project" value="UniProtKB-KW"/>
</dbReference>
<evidence type="ECO:0000256" key="2">
    <source>
        <dbReference type="ARBA" id="ARBA00005992"/>
    </source>
</evidence>
<feature type="active site" description="Nucleophile" evidence="9">
    <location>
        <position position="175"/>
    </location>
</feature>
<reference evidence="13 14" key="1">
    <citation type="journal article" date="2018" name="Genome Announc.">
        <title>Complete genomes of two Megasphaera elsdenii strains, NCIMB 702410 and ATCC 25940.</title>
        <authorList>
            <person name="Hatmaker E.A."/>
            <person name="O'Dell K."/>
            <person name="Riley L.A."/>
            <person name="Klingeman D.M."/>
            <person name="Guss A.M."/>
        </authorList>
    </citation>
    <scope>NUCLEOTIDE SEQUENCE [LARGE SCALE GENOMIC DNA]</scope>
    <source>
        <strain evidence="13 14">NCIMB702410</strain>
    </source>
</reference>
<evidence type="ECO:0000313" key="14">
    <source>
        <dbReference type="Proteomes" id="UP000238358"/>
    </source>
</evidence>
<dbReference type="Gene3D" id="2.40.440.10">
    <property type="entry name" value="L,D-transpeptidase catalytic domain-like"/>
    <property type="match status" value="1"/>
</dbReference>
<evidence type="ECO:0000313" key="13">
    <source>
        <dbReference type="EMBL" id="AVO27081.1"/>
    </source>
</evidence>
<proteinExistence type="inferred from homology"/>
<protein>
    <recommendedName>
        <fullName evidence="12">L,D-TPase catalytic domain-containing protein</fullName>
    </recommendedName>
</protein>
<dbReference type="PANTHER" id="PTHR30582:SF24">
    <property type="entry name" value="L,D-TRANSPEPTIDASE ERFK_SRFK-RELATED"/>
    <property type="match status" value="1"/>
</dbReference>
<feature type="domain" description="L,D-TPase catalytic" evidence="12">
    <location>
        <begin position="77"/>
        <end position="199"/>
    </location>
</feature>
<dbReference type="AlphaFoldDB" id="A0A2S0M6K7"/>
<comment type="pathway">
    <text evidence="1 9">Cell wall biogenesis; peptidoglycan biosynthesis.</text>
</comment>
<dbReference type="SUPFAM" id="SSF141523">
    <property type="entry name" value="L,D-transpeptidase catalytic domain-like"/>
    <property type="match status" value="1"/>
</dbReference>
<name>A0A2S0M6K7_MEGEL</name>
<evidence type="ECO:0000256" key="4">
    <source>
        <dbReference type="ARBA" id="ARBA00022679"/>
    </source>
</evidence>
<keyword evidence="5" id="KW-0378">Hydrolase</keyword>
<dbReference type="GO" id="GO:0071972">
    <property type="term" value="F:peptidoglycan L,D-transpeptidase activity"/>
    <property type="evidence" value="ECO:0007669"/>
    <property type="project" value="TreeGrafter"/>
</dbReference>
<keyword evidence="11" id="KW-0732">Signal</keyword>
<dbReference type="Proteomes" id="UP000238358">
    <property type="component" value="Chromosome"/>
</dbReference>
<gene>
    <name evidence="13" type="ORF">C6Y28_05355</name>
</gene>
<feature type="region of interest" description="Disordered" evidence="10">
    <location>
        <begin position="38"/>
        <end position="76"/>
    </location>
</feature>
<keyword evidence="8 9" id="KW-0961">Cell wall biogenesis/degradation</keyword>
<dbReference type="PROSITE" id="PS52029">
    <property type="entry name" value="LD_TPASE"/>
    <property type="match status" value="1"/>
</dbReference>
<evidence type="ECO:0000256" key="8">
    <source>
        <dbReference type="ARBA" id="ARBA00023316"/>
    </source>
</evidence>
<evidence type="ECO:0000256" key="6">
    <source>
        <dbReference type="ARBA" id="ARBA00022960"/>
    </source>
</evidence>
<evidence type="ECO:0000259" key="12">
    <source>
        <dbReference type="PROSITE" id="PS52029"/>
    </source>
</evidence>
<dbReference type="InterPro" id="IPR050979">
    <property type="entry name" value="LD-transpeptidase"/>
</dbReference>
<comment type="similarity">
    <text evidence="2">Belongs to the YkuD family.</text>
</comment>
<keyword evidence="4" id="KW-0808">Transferase</keyword>
<accession>A0A2S0M6K7</accession>
<dbReference type="InterPro" id="IPR038063">
    <property type="entry name" value="Transpep_catalytic_dom"/>
</dbReference>
<keyword evidence="3" id="KW-0328">Glycosyltransferase</keyword>
<feature type="chain" id="PRO_5015732439" description="L,D-TPase catalytic domain-containing protein" evidence="11">
    <location>
        <begin position="18"/>
        <end position="373"/>
    </location>
</feature>
<feature type="active site" description="Proton donor/acceptor" evidence="9">
    <location>
        <position position="159"/>
    </location>
</feature>
<dbReference type="UniPathway" id="UPA00219"/>
<dbReference type="OrthoDB" id="9787225at2"/>
<keyword evidence="7 9" id="KW-0573">Peptidoglycan synthesis</keyword>
<keyword evidence="6 9" id="KW-0133">Cell shape</keyword>
<evidence type="ECO:0000256" key="1">
    <source>
        <dbReference type="ARBA" id="ARBA00004752"/>
    </source>
</evidence>
<evidence type="ECO:0000256" key="11">
    <source>
        <dbReference type="SAM" id="SignalP"/>
    </source>
</evidence>
<dbReference type="InterPro" id="IPR005490">
    <property type="entry name" value="LD_TPept_cat_dom"/>
</dbReference>
<dbReference type="GO" id="GO:0008360">
    <property type="term" value="P:regulation of cell shape"/>
    <property type="evidence" value="ECO:0007669"/>
    <property type="project" value="UniProtKB-UniRule"/>
</dbReference>
<dbReference type="CDD" id="cd16913">
    <property type="entry name" value="YkuD_like"/>
    <property type="match status" value="1"/>
</dbReference>
<dbReference type="GO" id="GO:0005576">
    <property type="term" value="C:extracellular region"/>
    <property type="evidence" value="ECO:0007669"/>
    <property type="project" value="TreeGrafter"/>
</dbReference>
<dbReference type="RefSeq" id="WP_027895770.1">
    <property type="nucleotide sequence ID" value="NZ_JACJJB010000023.1"/>
</dbReference>
<feature type="signal peptide" evidence="11">
    <location>
        <begin position="1"/>
        <end position="17"/>
    </location>
</feature>
<dbReference type="CDD" id="cd00133">
    <property type="entry name" value="PTS_IIB"/>
    <property type="match status" value="1"/>
</dbReference>
<evidence type="ECO:0000256" key="5">
    <source>
        <dbReference type="ARBA" id="ARBA00022801"/>
    </source>
</evidence>
<evidence type="ECO:0000256" key="3">
    <source>
        <dbReference type="ARBA" id="ARBA00022676"/>
    </source>
</evidence>